<proteinExistence type="predicted"/>
<sequence length="150" mass="17200">MFSKKILLYYFVILKLVYAANSDDLMEEFVRMLMDCTKEYPMTGDDIEQLKNRQLPDNENMRCLFACAYKSSGMMDDQGMLSVEGANNRAEEYLADDPEKLAKARDFTDACKSGMLLGGIPFHETAMINSNRRLFQCLWFGILFEGNLPT</sequence>
<dbReference type="Proteomes" id="UP000838756">
    <property type="component" value="Unassembled WGS sequence"/>
</dbReference>
<dbReference type="CDD" id="cd23992">
    <property type="entry name" value="PBP_GOBP"/>
    <property type="match status" value="1"/>
</dbReference>
<dbReference type="Gene3D" id="1.10.238.20">
    <property type="entry name" value="Pheromone/general odorant binding protein domain"/>
    <property type="match status" value="1"/>
</dbReference>
<gene>
    <name evidence="2" type="primary">jg12573</name>
    <name evidence="2" type="ORF">PAEG_LOCUS23458</name>
</gene>
<dbReference type="GO" id="GO:0005549">
    <property type="term" value="F:odorant binding"/>
    <property type="evidence" value="ECO:0007669"/>
    <property type="project" value="InterPro"/>
</dbReference>
<evidence type="ECO:0000313" key="2">
    <source>
        <dbReference type="EMBL" id="CAH2258888.1"/>
    </source>
</evidence>
<feature type="signal peptide" evidence="1">
    <location>
        <begin position="1"/>
        <end position="22"/>
    </location>
</feature>
<dbReference type="SUPFAM" id="SSF47565">
    <property type="entry name" value="Insect pheromone/odorant-binding proteins"/>
    <property type="match status" value="1"/>
</dbReference>
<evidence type="ECO:0000256" key="1">
    <source>
        <dbReference type="SAM" id="SignalP"/>
    </source>
</evidence>
<organism evidence="2 3">
    <name type="scientific">Pararge aegeria aegeria</name>
    <dbReference type="NCBI Taxonomy" id="348720"/>
    <lineage>
        <taxon>Eukaryota</taxon>
        <taxon>Metazoa</taxon>
        <taxon>Ecdysozoa</taxon>
        <taxon>Arthropoda</taxon>
        <taxon>Hexapoda</taxon>
        <taxon>Insecta</taxon>
        <taxon>Pterygota</taxon>
        <taxon>Neoptera</taxon>
        <taxon>Endopterygota</taxon>
        <taxon>Lepidoptera</taxon>
        <taxon>Glossata</taxon>
        <taxon>Ditrysia</taxon>
        <taxon>Papilionoidea</taxon>
        <taxon>Nymphalidae</taxon>
        <taxon>Satyrinae</taxon>
        <taxon>Satyrini</taxon>
        <taxon>Parargina</taxon>
        <taxon>Pararge</taxon>
    </lineage>
</organism>
<dbReference type="EMBL" id="CAKXAJ010026150">
    <property type="protein sequence ID" value="CAH2258888.1"/>
    <property type="molecule type" value="Genomic_DNA"/>
</dbReference>
<dbReference type="InterPro" id="IPR036728">
    <property type="entry name" value="PBP_GOBP_sf"/>
</dbReference>
<reference evidence="2" key="1">
    <citation type="submission" date="2022-03" db="EMBL/GenBank/DDBJ databases">
        <authorList>
            <person name="Lindestad O."/>
        </authorList>
    </citation>
    <scope>NUCLEOTIDE SEQUENCE</scope>
</reference>
<comment type="caution">
    <text evidence="2">The sequence shown here is derived from an EMBL/GenBank/DDBJ whole genome shotgun (WGS) entry which is preliminary data.</text>
</comment>
<dbReference type="OrthoDB" id="8178339at2759"/>
<evidence type="ECO:0000313" key="3">
    <source>
        <dbReference type="Proteomes" id="UP000838756"/>
    </source>
</evidence>
<dbReference type="AlphaFoldDB" id="A0A8S4S753"/>
<accession>A0A8S4S753</accession>
<name>A0A8S4S753_9NEOP</name>
<protein>
    <submittedName>
        <fullName evidence="2">Jg12573 protein</fullName>
    </submittedName>
</protein>
<dbReference type="InterPro" id="IPR006170">
    <property type="entry name" value="PBP/GOBP"/>
</dbReference>
<dbReference type="Pfam" id="PF01395">
    <property type="entry name" value="PBP_GOBP"/>
    <property type="match status" value="1"/>
</dbReference>
<keyword evidence="3" id="KW-1185">Reference proteome</keyword>
<feature type="chain" id="PRO_5035766298" evidence="1">
    <location>
        <begin position="23"/>
        <end position="150"/>
    </location>
</feature>
<keyword evidence="1" id="KW-0732">Signal</keyword>